<sequence length="281" mass="31416">MDFWLRSATLQIGGNRYSMDDLAFDFEVPFEDSDELTTATVNAYNLSANTRNSIKKGDPVIINAGYEGYLGVIFVGQVSGLSHKHSSTEWTTKITATEALDQWLTAQVNKTYTKSIKAKAMVQDLLNIFGIEVGTFELAIDKEYPRGRVCKGKLKDVLKEIVVSDCKSRFLIRCGKIIINNPTDGVNKGYLLSPETGLLRTDEEKVVIEVETDLDTKKTTEEKDEEAQTKKRNSLLNYHLGPADIIRIQSSDLNGQFIIVRGTHKGSQSGDWKTEIEVRPT</sequence>
<comment type="caution">
    <text evidence="1">The sequence shown here is derived from an EMBL/GenBank/DDBJ whole genome shotgun (WGS) entry which is preliminary data.</text>
</comment>
<organism evidence="1 2">
    <name type="scientific">Anaerotruncus colihominis</name>
    <dbReference type="NCBI Taxonomy" id="169435"/>
    <lineage>
        <taxon>Bacteria</taxon>
        <taxon>Bacillati</taxon>
        <taxon>Bacillota</taxon>
        <taxon>Clostridia</taxon>
        <taxon>Eubacteriales</taxon>
        <taxon>Oscillospiraceae</taxon>
        <taxon>Anaerotruncus</taxon>
    </lineage>
</organism>
<dbReference type="Proteomes" id="UP000196386">
    <property type="component" value="Unassembled WGS sequence"/>
</dbReference>
<gene>
    <name evidence="1" type="ORF">B5F11_11080</name>
</gene>
<dbReference type="AlphaFoldDB" id="A0A1Y4MZL2"/>
<reference evidence="2" key="1">
    <citation type="submission" date="2017-04" db="EMBL/GenBank/DDBJ databases">
        <title>Function of individual gut microbiota members based on whole genome sequencing of pure cultures obtained from chicken caecum.</title>
        <authorList>
            <person name="Medvecky M."/>
            <person name="Cejkova D."/>
            <person name="Polansky O."/>
            <person name="Karasova D."/>
            <person name="Kubasova T."/>
            <person name="Cizek A."/>
            <person name="Rychlik I."/>
        </authorList>
    </citation>
    <scope>NUCLEOTIDE SEQUENCE [LARGE SCALE GENOMIC DNA]</scope>
    <source>
        <strain evidence="2">An175</strain>
    </source>
</reference>
<dbReference type="EMBL" id="NFKP01000013">
    <property type="protein sequence ID" value="OUP68889.1"/>
    <property type="molecule type" value="Genomic_DNA"/>
</dbReference>
<evidence type="ECO:0000313" key="2">
    <source>
        <dbReference type="Proteomes" id="UP000196386"/>
    </source>
</evidence>
<name>A0A1Y4MZL2_9FIRM</name>
<accession>A0A1Y4MZL2</accession>
<evidence type="ECO:0008006" key="3">
    <source>
        <dbReference type="Google" id="ProtNLM"/>
    </source>
</evidence>
<evidence type="ECO:0000313" key="1">
    <source>
        <dbReference type="EMBL" id="OUP68889.1"/>
    </source>
</evidence>
<proteinExistence type="predicted"/>
<dbReference type="RefSeq" id="WP_087301551.1">
    <property type="nucleotide sequence ID" value="NZ_NFKP01000013.1"/>
</dbReference>
<protein>
    <recommendedName>
        <fullName evidence="3">Phage protein D</fullName>
    </recommendedName>
</protein>
<dbReference type="NCBIfam" id="NF047561">
    <property type="entry name" value="orf58_phage_fam"/>
    <property type="match status" value="1"/>
</dbReference>